<evidence type="ECO:0008006" key="3">
    <source>
        <dbReference type="Google" id="ProtNLM"/>
    </source>
</evidence>
<dbReference type="EMBL" id="FOUF01000002">
    <property type="protein sequence ID" value="SFL91901.1"/>
    <property type="molecule type" value="Genomic_DNA"/>
</dbReference>
<name>A0A1I4LLY4_9PROT</name>
<sequence>MKKPSQFLAIKSRCRYWFSLVLLATQAIYHPGFNWKILRKLCEMNAIAYFMSLIDRSFISMRRFVCAIAVFPLMVLLSACALPVEKLWPPAADTHIRTIYVSLDTWHAMIAFPLDKKKTEWAEQQAHPPSQLSTLRDHSSIGAQPTYYEEWGYAERAWYLEGRRGVTGAVRALLWPTEGVVEVGQFDRLWAERTPQPPSDLFVFKLSEQGYRRLRRHLAATIQNHEAVASSGEAQFFTARQAYHLFHTCHQYAAHSLREAGLPLSPFWAFNRMTFAWQLRRAVRLAEVQPTAALPSDL</sequence>
<keyword evidence="2" id="KW-1185">Reference proteome</keyword>
<reference evidence="1 2" key="1">
    <citation type="submission" date="2016-10" db="EMBL/GenBank/DDBJ databases">
        <authorList>
            <person name="de Groot N.N."/>
        </authorList>
    </citation>
    <scope>NUCLEOTIDE SEQUENCE [LARGE SCALE GENOMIC DNA]</scope>
    <source>
        <strain evidence="1 2">Nm146</strain>
    </source>
</reference>
<dbReference type="Pfam" id="PF09601">
    <property type="entry name" value="DUF2459"/>
    <property type="match status" value="1"/>
</dbReference>
<dbReference type="STRING" id="52442.SAMN05421880_102127"/>
<dbReference type="Proteomes" id="UP000199561">
    <property type="component" value="Unassembled WGS sequence"/>
</dbReference>
<proteinExistence type="predicted"/>
<evidence type="ECO:0000313" key="2">
    <source>
        <dbReference type="Proteomes" id="UP000199561"/>
    </source>
</evidence>
<dbReference type="InterPro" id="IPR011727">
    <property type="entry name" value="CHP02117"/>
</dbReference>
<accession>A0A1I4LLY4</accession>
<organism evidence="1 2">
    <name type="scientific">Nitrosomonas nitrosa</name>
    <dbReference type="NCBI Taxonomy" id="52442"/>
    <lineage>
        <taxon>Bacteria</taxon>
        <taxon>Pseudomonadati</taxon>
        <taxon>Pseudomonadota</taxon>
        <taxon>Betaproteobacteria</taxon>
        <taxon>Nitrosomonadales</taxon>
        <taxon>Nitrosomonadaceae</taxon>
        <taxon>Nitrosomonas</taxon>
    </lineage>
</organism>
<gene>
    <name evidence="1" type="ORF">SAMN05421880_102127</name>
</gene>
<evidence type="ECO:0000313" key="1">
    <source>
        <dbReference type="EMBL" id="SFL91901.1"/>
    </source>
</evidence>
<dbReference type="AlphaFoldDB" id="A0A1I4LLY4"/>
<protein>
    <recommendedName>
        <fullName evidence="3">DUF2459 domain-containing protein</fullName>
    </recommendedName>
</protein>